<protein>
    <recommendedName>
        <fullName evidence="1">RNase H type-1 domain-containing protein</fullName>
    </recommendedName>
</protein>
<dbReference type="EMBL" id="JAUESC010000004">
    <property type="protein sequence ID" value="KAK0595189.1"/>
    <property type="molecule type" value="Genomic_DNA"/>
</dbReference>
<dbReference type="AlphaFoldDB" id="A0AA39SNS1"/>
<dbReference type="PANTHER" id="PTHR47723:SF21">
    <property type="entry name" value="POLYNUCLEOTIDYL TRANSFERASE, RIBONUCLEASE H-LIKE SUPERFAMILY PROTEIN"/>
    <property type="match status" value="1"/>
</dbReference>
<dbReference type="CDD" id="cd06222">
    <property type="entry name" value="RNase_H_like"/>
    <property type="match status" value="1"/>
</dbReference>
<evidence type="ECO:0000313" key="2">
    <source>
        <dbReference type="EMBL" id="KAK0595189.1"/>
    </source>
</evidence>
<evidence type="ECO:0000259" key="1">
    <source>
        <dbReference type="Pfam" id="PF13456"/>
    </source>
</evidence>
<feature type="domain" description="RNase H type-1" evidence="1">
    <location>
        <begin position="5"/>
        <end position="104"/>
    </location>
</feature>
<reference evidence="2" key="1">
    <citation type="journal article" date="2022" name="Plant J.">
        <title>Strategies of tolerance reflected in two North American maple genomes.</title>
        <authorList>
            <person name="McEvoy S.L."/>
            <person name="Sezen U.U."/>
            <person name="Trouern-Trend A."/>
            <person name="McMahon S.M."/>
            <person name="Schaberg P.G."/>
            <person name="Yang J."/>
            <person name="Wegrzyn J.L."/>
            <person name="Swenson N.G."/>
        </authorList>
    </citation>
    <scope>NUCLEOTIDE SEQUENCE</scope>
    <source>
        <strain evidence="2">NS2018</strain>
    </source>
</reference>
<dbReference type="GO" id="GO:0004523">
    <property type="term" value="F:RNA-DNA hybrid ribonuclease activity"/>
    <property type="evidence" value="ECO:0007669"/>
    <property type="project" value="InterPro"/>
</dbReference>
<reference evidence="2" key="2">
    <citation type="submission" date="2023-06" db="EMBL/GenBank/DDBJ databases">
        <authorList>
            <person name="Swenson N.G."/>
            <person name="Wegrzyn J.L."/>
            <person name="Mcevoy S.L."/>
        </authorList>
    </citation>
    <scope>NUCLEOTIDE SEQUENCE</scope>
    <source>
        <strain evidence="2">NS2018</strain>
        <tissue evidence="2">Leaf</tissue>
    </source>
</reference>
<dbReference type="InterPro" id="IPR002156">
    <property type="entry name" value="RNaseH_domain"/>
</dbReference>
<dbReference type="Pfam" id="PF13456">
    <property type="entry name" value="RVT_3"/>
    <property type="match status" value="1"/>
</dbReference>
<keyword evidence="3" id="KW-1185">Reference proteome</keyword>
<proteinExistence type="predicted"/>
<dbReference type="InterPro" id="IPR053151">
    <property type="entry name" value="RNase_H-like"/>
</dbReference>
<evidence type="ECO:0000313" key="3">
    <source>
        <dbReference type="Proteomes" id="UP001168877"/>
    </source>
</evidence>
<accession>A0AA39SNS1</accession>
<dbReference type="Proteomes" id="UP001168877">
    <property type="component" value="Unassembled WGS sequence"/>
</dbReference>
<gene>
    <name evidence="2" type="ORF">LWI29_004374</name>
</gene>
<name>A0AA39SNS1_ACESA</name>
<comment type="caution">
    <text evidence="2">The sequence shown here is derived from an EMBL/GenBank/DDBJ whole genome shotgun (WGS) entry which is preliminary data.</text>
</comment>
<dbReference type="GO" id="GO:0003676">
    <property type="term" value="F:nucleic acid binding"/>
    <property type="evidence" value="ECO:0007669"/>
    <property type="project" value="InterPro"/>
</dbReference>
<dbReference type="InterPro" id="IPR044730">
    <property type="entry name" value="RNase_H-like_dom_plant"/>
</dbReference>
<dbReference type="PANTHER" id="PTHR47723">
    <property type="entry name" value="OS05G0353850 PROTEIN"/>
    <property type="match status" value="1"/>
</dbReference>
<sequence length="113" mass="11994">MDSIGIGVAIRDSTGKVLVAVLKSVRGFYSAELGELLAVREGLILASNCLVEMDATNVAASIKDNKASIGDAGFVLEDVKALCVKVQVSECHATPRSRNTMAYNQSRLKHKAS</sequence>
<organism evidence="2 3">
    <name type="scientific">Acer saccharum</name>
    <name type="common">Sugar maple</name>
    <dbReference type="NCBI Taxonomy" id="4024"/>
    <lineage>
        <taxon>Eukaryota</taxon>
        <taxon>Viridiplantae</taxon>
        <taxon>Streptophyta</taxon>
        <taxon>Embryophyta</taxon>
        <taxon>Tracheophyta</taxon>
        <taxon>Spermatophyta</taxon>
        <taxon>Magnoliopsida</taxon>
        <taxon>eudicotyledons</taxon>
        <taxon>Gunneridae</taxon>
        <taxon>Pentapetalae</taxon>
        <taxon>rosids</taxon>
        <taxon>malvids</taxon>
        <taxon>Sapindales</taxon>
        <taxon>Sapindaceae</taxon>
        <taxon>Hippocastanoideae</taxon>
        <taxon>Acereae</taxon>
        <taxon>Acer</taxon>
    </lineage>
</organism>